<feature type="compositionally biased region" description="Polar residues" evidence="1">
    <location>
        <begin position="78"/>
        <end position="100"/>
    </location>
</feature>
<evidence type="ECO:0000313" key="2">
    <source>
        <dbReference type="EMBL" id="KAG5670928.1"/>
    </source>
</evidence>
<feature type="compositionally biased region" description="Basic and acidic residues" evidence="1">
    <location>
        <begin position="19"/>
        <end position="29"/>
    </location>
</feature>
<proteinExistence type="predicted"/>
<sequence length="153" mass="17173">MSSKIPVFSYRRDVKKFVTPKKDNEDKNLQKSMNENNINSSFSSSLSGDLNKKTPVQKYKNVRSKVNSHWSPEEKQRTGLSTYFSRKVTKQNGPTSPEAQRQAMSIINRKCNSSLNIDPIATAIAQMKVATSPSSSSTNSSYISLPEWPVTHD</sequence>
<name>A0A9J6BMH8_POLVA</name>
<dbReference type="EMBL" id="JADBJN010000003">
    <property type="protein sequence ID" value="KAG5670928.1"/>
    <property type="molecule type" value="Genomic_DNA"/>
</dbReference>
<feature type="region of interest" description="Disordered" evidence="1">
    <location>
        <begin position="130"/>
        <end position="153"/>
    </location>
</feature>
<comment type="caution">
    <text evidence="2">The sequence shown here is derived from an EMBL/GenBank/DDBJ whole genome shotgun (WGS) entry which is preliminary data.</text>
</comment>
<evidence type="ECO:0000313" key="3">
    <source>
        <dbReference type="Proteomes" id="UP001107558"/>
    </source>
</evidence>
<protein>
    <submittedName>
        <fullName evidence="2">Uncharacterized protein</fullName>
    </submittedName>
</protein>
<feature type="region of interest" description="Disordered" evidence="1">
    <location>
        <begin position="19"/>
        <end position="100"/>
    </location>
</feature>
<dbReference type="Proteomes" id="UP001107558">
    <property type="component" value="Chromosome 3"/>
</dbReference>
<feature type="compositionally biased region" description="Low complexity" evidence="1">
    <location>
        <begin position="32"/>
        <end position="47"/>
    </location>
</feature>
<dbReference type="OrthoDB" id="10606256at2759"/>
<evidence type="ECO:0000256" key="1">
    <source>
        <dbReference type="SAM" id="MobiDB-lite"/>
    </source>
</evidence>
<gene>
    <name evidence="2" type="ORF">PVAND_001157</name>
</gene>
<reference evidence="2" key="1">
    <citation type="submission" date="2021-03" db="EMBL/GenBank/DDBJ databases">
        <title>Chromosome level genome of the anhydrobiotic midge Polypedilum vanderplanki.</title>
        <authorList>
            <person name="Yoshida Y."/>
            <person name="Kikawada T."/>
            <person name="Gusev O."/>
        </authorList>
    </citation>
    <scope>NUCLEOTIDE SEQUENCE</scope>
    <source>
        <strain evidence="2">NIAS01</strain>
        <tissue evidence="2">Whole body or cell culture</tissue>
    </source>
</reference>
<dbReference type="AlphaFoldDB" id="A0A9J6BMH8"/>
<keyword evidence="3" id="KW-1185">Reference proteome</keyword>
<feature type="compositionally biased region" description="Low complexity" evidence="1">
    <location>
        <begin position="132"/>
        <end position="144"/>
    </location>
</feature>
<organism evidence="2 3">
    <name type="scientific">Polypedilum vanderplanki</name>
    <name type="common">Sleeping chironomid midge</name>
    <dbReference type="NCBI Taxonomy" id="319348"/>
    <lineage>
        <taxon>Eukaryota</taxon>
        <taxon>Metazoa</taxon>
        <taxon>Ecdysozoa</taxon>
        <taxon>Arthropoda</taxon>
        <taxon>Hexapoda</taxon>
        <taxon>Insecta</taxon>
        <taxon>Pterygota</taxon>
        <taxon>Neoptera</taxon>
        <taxon>Endopterygota</taxon>
        <taxon>Diptera</taxon>
        <taxon>Nematocera</taxon>
        <taxon>Chironomoidea</taxon>
        <taxon>Chironomidae</taxon>
        <taxon>Chironominae</taxon>
        <taxon>Polypedilum</taxon>
        <taxon>Polypedilum</taxon>
    </lineage>
</organism>
<accession>A0A9J6BMH8</accession>